<dbReference type="GeneID" id="81596393"/>
<reference evidence="1" key="1">
    <citation type="submission" date="2022-12" db="EMBL/GenBank/DDBJ databases">
        <authorList>
            <person name="Petersen C."/>
        </authorList>
    </citation>
    <scope>NUCLEOTIDE SEQUENCE</scope>
    <source>
        <strain evidence="1">IBT 16125</strain>
    </source>
</reference>
<dbReference type="Gene3D" id="3.40.50.300">
    <property type="entry name" value="P-loop containing nucleotide triphosphate hydrolases"/>
    <property type="match status" value="1"/>
</dbReference>
<dbReference type="EMBL" id="JAPVEA010000002">
    <property type="protein sequence ID" value="KAJ5461215.1"/>
    <property type="molecule type" value="Genomic_DNA"/>
</dbReference>
<reference evidence="1" key="2">
    <citation type="journal article" date="2023" name="IMA Fungus">
        <title>Comparative genomic study of the Penicillium genus elucidates a diverse pangenome and 15 lateral gene transfer events.</title>
        <authorList>
            <person name="Petersen C."/>
            <person name="Sorensen T."/>
            <person name="Nielsen M.R."/>
            <person name="Sondergaard T.E."/>
            <person name="Sorensen J.L."/>
            <person name="Fitzpatrick D.A."/>
            <person name="Frisvad J.C."/>
            <person name="Nielsen K.L."/>
        </authorList>
    </citation>
    <scope>NUCLEOTIDE SEQUENCE</scope>
    <source>
        <strain evidence="1">IBT 16125</strain>
    </source>
</reference>
<dbReference type="AlphaFoldDB" id="A0AAD6G728"/>
<evidence type="ECO:0000313" key="1">
    <source>
        <dbReference type="EMBL" id="KAJ5461215.1"/>
    </source>
</evidence>
<keyword evidence="2" id="KW-1185">Reference proteome</keyword>
<evidence type="ECO:0008006" key="3">
    <source>
        <dbReference type="Google" id="ProtNLM"/>
    </source>
</evidence>
<proteinExistence type="predicted"/>
<protein>
    <recommendedName>
        <fullName evidence="3">ATPase AAA-type core domain-containing protein</fullName>
    </recommendedName>
</protein>
<name>A0AAD6G728_9EURO</name>
<dbReference type="SUPFAM" id="SSF52540">
    <property type="entry name" value="P-loop containing nucleoside triphosphate hydrolases"/>
    <property type="match status" value="1"/>
</dbReference>
<organism evidence="1 2">
    <name type="scientific">Penicillium daleae</name>
    <dbReference type="NCBI Taxonomy" id="63821"/>
    <lineage>
        <taxon>Eukaryota</taxon>
        <taxon>Fungi</taxon>
        <taxon>Dikarya</taxon>
        <taxon>Ascomycota</taxon>
        <taxon>Pezizomycotina</taxon>
        <taxon>Eurotiomycetes</taxon>
        <taxon>Eurotiomycetidae</taxon>
        <taxon>Eurotiales</taxon>
        <taxon>Aspergillaceae</taxon>
        <taxon>Penicillium</taxon>
    </lineage>
</organism>
<comment type="caution">
    <text evidence="1">The sequence shown here is derived from an EMBL/GenBank/DDBJ whole genome shotgun (WGS) entry which is preliminary data.</text>
</comment>
<dbReference type="RefSeq" id="XP_056770257.1">
    <property type="nucleotide sequence ID" value="XM_056906150.1"/>
</dbReference>
<sequence>MAAALNALDGIGTHTDHVLIVTTNIKPALDPALTRPGRIDNEYEFLNPDTSTIESYLRFFFEAECPSPDSTKRLHELAVRFAEAIPHRSLAPAVIQVYSFQYNEILEAVVANVAKLVPSQKDMHRKTF</sequence>
<dbReference type="Proteomes" id="UP001213681">
    <property type="component" value="Unassembled WGS sequence"/>
</dbReference>
<evidence type="ECO:0000313" key="2">
    <source>
        <dbReference type="Proteomes" id="UP001213681"/>
    </source>
</evidence>
<gene>
    <name evidence="1" type="ORF">N7458_002767</name>
</gene>
<dbReference type="InterPro" id="IPR027417">
    <property type="entry name" value="P-loop_NTPase"/>
</dbReference>
<accession>A0AAD6G728</accession>